<dbReference type="AlphaFoldDB" id="A0A4R2P1Z9"/>
<dbReference type="SUPFAM" id="SSF55961">
    <property type="entry name" value="Bet v1-like"/>
    <property type="match status" value="1"/>
</dbReference>
<protein>
    <recommendedName>
        <fullName evidence="3">Ligand-binding SRPBCC domain-containing protein</fullName>
    </recommendedName>
</protein>
<keyword evidence="2" id="KW-1185">Reference proteome</keyword>
<dbReference type="EMBL" id="SLXM01000001">
    <property type="protein sequence ID" value="TCP28622.1"/>
    <property type="molecule type" value="Genomic_DNA"/>
</dbReference>
<dbReference type="InterPro" id="IPR023393">
    <property type="entry name" value="START-like_dom_sf"/>
</dbReference>
<dbReference type="Proteomes" id="UP000294564">
    <property type="component" value="Unassembled WGS sequence"/>
</dbReference>
<comment type="caution">
    <text evidence="1">The sequence shown here is derived from an EMBL/GenBank/DDBJ whole genome shotgun (WGS) entry which is preliminary data.</text>
</comment>
<dbReference type="RefSeq" id="WP_132793147.1">
    <property type="nucleotide sequence ID" value="NZ_SLXM01000001.1"/>
</dbReference>
<evidence type="ECO:0008006" key="3">
    <source>
        <dbReference type="Google" id="ProtNLM"/>
    </source>
</evidence>
<gene>
    <name evidence="1" type="ORF">EV195_101802</name>
</gene>
<sequence length="156" mass="18235">MPTIILFTKIKAKKELVFNLSRSIDLHKISTKKTDEEAIAGRQSGLIELDETVTWRAKHLGVYQNFTSKVTGCRPSEYFADKMVSGAFKSFKHEHYFSQENNTTTLVDVMEFVSPLGFLGKFFDFIFLKRYMKQFLVERNNTIKLYAESDRWKEII</sequence>
<reference evidence="1 2" key="1">
    <citation type="submission" date="2019-03" db="EMBL/GenBank/DDBJ databases">
        <title>Genomic Encyclopedia of Type Strains, Phase IV (KMG-IV): sequencing the most valuable type-strain genomes for metagenomic binning, comparative biology and taxonomic classification.</title>
        <authorList>
            <person name="Goeker M."/>
        </authorList>
    </citation>
    <scope>NUCLEOTIDE SEQUENCE [LARGE SCALE GENOMIC DNA]</scope>
    <source>
        <strain evidence="1 2">DSM 14836</strain>
    </source>
</reference>
<evidence type="ECO:0000313" key="2">
    <source>
        <dbReference type="Proteomes" id="UP000294564"/>
    </source>
</evidence>
<dbReference type="OrthoDB" id="9801773at2"/>
<evidence type="ECO:0000313" key="1">
    <source>
        <dbReference type="EMBL" id="TCP28622.1"/>
    </source>
</evidence>
<organism evidence="1 2">
    <name type="scientific">Tenacibaculum skagerrakense</name>
    <dbReference type="NCBI Taxonomy" id="186571"/>
    <lineage>
        <taxon>Bacteria</taxon>
        <taxon>Pseudomonadati</taxon>
        <taxon>Bacteroidota</taxon>
        <taxon>Flavobacteriia</taxon>
        <taxon>Flavobacteriales</taxon>
        <taxon>Flavobacteriaceae</taxon>
        <taxon>Tenacibaculum</taxon>
    </lineage>
</organism>
<dbReference type="CDD" id="cd07820">
    <property type="entry name" value="SRPBCC_3"/>
    <property type="match status" value="1"/>
</dbReference>
<dbReference type="Gene3D" id="3.30.530.20">
    <property type="match status" value="1"/>
</dbReference>
<proteinExistence type="predicted"/>
<accession>A0A4R2P1Z9</accession>
<name>A0A4R2P1Z9_9FLAO</name>